<dbReference type="KEGG" id="dpa:109538035"/>
<dbReference type="PANTHER" id="PTHR12496:SF2">
    <property type="entry name" value="METHYLTRANSFERASE-LIKE PROTEIN 25B"/>
    <property type="match status" value="1"/>
</dbReference>
<dbReference type="HOGENOM" id="CLU_016581_3_0_1"/>
<feature type="non-terminal residue" evidence="2">
    <location>
        <position position="1"/>
    </location>
</feature>
<dbReference type="OrthoDB" id="5875367at2759"/>
<reference evidence="3" key="2">
    <citation type="submission" date="2024-08" db="UniProtKB">
        <authorList>
            <consortium name="EnsemblMetazoa"/>
        </authorList>
    </citation>
    <scope>IDENTIFICATION</scope>
</reference>
<protein>
    <recommendedName>
        <fullName evidence="1">Methyltransferase domain-containing protein</fullName>
    </recommendedName>
</protein>
<dbReference type="Proteomes" id="UP000019118">
    <property type="component" value="Unassembled WGS sequence"/>
</dbReference>
<reference evidence="2 4" key="1">
    <citation type="journal article" date="2013" name="Genome Biol.">
        <title>Draft genome of the mountain pine beetle, Dendroctonus ponderosae Hopkins, a major forest pest.</title>
        <authorList>
            <person name="Keeling C.I."/>
            <person name="Yuen M.M."/>
            <person name="Liao N.Y."/>
            <person name="Docking T.R."/>
            <person name="Chan S.K."/>
            <person name="Taylor G.A."/>
            <person name="Palmquist D.L."/>
            <person name="Jackman S.D."/>
            <person name="Nguyen A."/>
            <person name="Li M."/>
            <person name="Henderson H."/>
            <person name="Janes J.K."/>
            <person name="Zhao Y."/>
            <person name="Pandoh P."/>
            <person name="Moore R."/>
            <person name="Sperling F.A."/>
            <person name="Huber D.P."/>
            <person name="Birol I."/>
            <person name="Jones S.J."/>
            <person name="Bohlmann J."/>
        </authorList>
    </citation>
    <scope>NUCLEOTIDE SEQUENCE</scope>
</reference>
<evidence type="ECO:0000313" key="4">
    <source>
        <dbReference type="Proteomes" id="UP000019118"/>
    </source>
</evidence>
<evidence type="ECO:0000259" key="1">
    <source>
        <dbReference type="Pfam" id="PF13679"/>
    </source>
</evidence>
<dbReference type="OMA" id="IVGLHPC"/>
<name>N6TGH2_DENPD</name>
<dbReference type="AlphaFoldDB" id="N6TGH2"/>
<keyword evidence="4" id="KW-1185">Reference proteome</keyword>
<dbReference type="SUPFAM" id="SSF53335">
    <property type="entry name" value="S-adenosyl-L-methionine-dependent methyltransferases"/>
    <property type="match status" value="1"/>
</dbReference>
<sequence length="449" mass="51443">MSGSNVKEAINVCNNVVGLYRDLLNSYVSDFYIENHWNLKVSNSWKNFLEELTFVQVSELLNYDSQSLTYVAPLTLLCLQTILRKFSIQRKQVNVPEVFKIDDQLMKLLWKNVKLKKRHEIELMSRICYQAALKTNCFNIVDVGSGLGHLSRLLAFKYGFNVCTFEANSVLVNLALELDNKIAKSLISKHIKYINVVKPLHSSRRIEETLSSEDFLFAVKKAFANNQNNFQFGIVGLHPCGNLGSTLLRLYSESSGAKFINIVSCCYMKLSLDPGSHCGFPLSAFCKQTDYQLDYLSCETACHAIENYVDKIKITGYQHLKIHSFRAALECLLAKNNLRHSAVGNVKYETGLSFREYCRKATKKYDLTFCPSDLEMYENLVDATWVQVVKFYSLRLLLAPLVESIILYDRLFYLKETQSHCDIMPVFDSHISPRNHVLSARKIARPIHK</sequence>
<evidence type="ECO:0000313" key="2">
    <source>
        <dbReference type="EMBL" id="ENN76878.1"/>
    </source>
</evidence>
<dbReference type="PANTHER" id="PTHR12496">
    <property type="entry name" value="CGI-41 METHYLTRANSFERASE"/>
    <property type="match status" value="1"/>
</dbReference>
<feature type="domain" description="Methyltransferase" evidence="1">
    <location>
        <begin position="116"/>
        <end position="271"/>
    </location>
</feature>
<dbReference type="EnsemblMetazoa" id="XM_019905074.1">
    <property type="protein sequence ID" value="XP_019760633.1"/>
    <property type="gene ID" value="LOC109538035"/>
</dbReference>
<proteinExistence type="predicted"/>
<gene>
    <name evidence="3" type="primary">109538035</name>
    <name evidence="2" type="ORF">YQE_06719</name>
</gene>
<dbReference type="EMBL" id="KB740967">
    <property type="protein sequence ID" value="ENN76878.1"/>
    <property type="molecule type" value="Genomic_DNA"/>
</dbReference>
<dbReference type="InterPro" id="IPR052220">
    <property type="entry name" value="METTL25"/>
</dbReference>
<evidence type="ECO:0000313" key="3">
    <source>
        <dbReference type="EnsemblMetazoa" id="XP_019760633.1"/>
    </source>
</evidence>
<dbReference type="InterPro" id="IPR029063">
    <property type="entry name" value="SAM-dependent_MTases_sf"/>
</dbReference>
<organism evidence="2">
    <name type="scientific">Dendroctonus ponderosae</name>
    <name type="common">Mountain pine beetle</name>
    <dbReference type="NCBI Taxonomy" id="77166"/>
    <lineage>
        <taxon>Eukaryota</taxon>
        <taxon>Metazoa</taxon>
        <taxon>Ecdysozoa</taxon>
        <taxon>Arthropoda</taxon>
        <taxon>Hexapoda</taxon>
        <taxon>Insecta</taxon>
        <taxon>Pterygota</taxon>
        <taxon>Neoptera</taxon>
        <taxon>Endopterygota</taxon>
        <taxon>Coleoptera</taxon>
        <taxon>Polyphaga</taxon>
        <taxon>Cucujiformia</taxon>
        <taxon>Curculionidae</taxon>
        <taxon>Scolytinae</taxon>
        <taxon>Dendroctonus</taxon>
    </lineage>
</organism>
<dbReference type="Pfam" id="PF13679">
    <property type="entry name" value="Methyltransf_32"/>
    <property type="match status" value="1"/>
</dbReference>
<dbReference type="InterPro" id="IPR025714">
    <property type="entry name" value="Methyltranfer_dom"/>
</dbReference>
<accession>N6TGH2</accession>